<evidence type="ECO:0000313" key="3">
    <source>
        <dbReference type="WBParaSite" id="ASIM_0000824401-mRNA-1"/>
    </source>
</evidence>
<evidence type="ECO:0000313" key="2">
    <source>
        <dbReference type="Proteomes" id="UP000267096"/>
    </source>
</evidence>
<reference evidence="1 2" key="2">
    <citation type="submission" date="2018-11" db="EMBL/GenBank/DDBJ databases">
        <authorList>
            <consortium name="Pathogen Informatics"/>
        </authorList>
    </citation>
    <scope>NUCLEOTIDE SEQUENCE [LARGE SCALE GENOMIC DNA]</scope>
</reference>
<reference evidence="3" key="1">
    <citation type="submission" date="2017-02" db="UniProtKB">
        <authorList>
            <consortium name="WormBaseParasite"/>
        </authorList>
    </citation>
    <scope>IDENTIFICATION</scope>
</reference>
<sequence length="66" mass="7465">MHCVELVALHEVMLGSLQIEQLRTDFDARLAQKESRIAGTEENAVRLQVTNLVEEMRDGLEEQAAE</sequence>
<evidence type="ECO:0000313" key="1">
    <source>
        <dbReference type="EMBL" id="VDK30543.1"/>
    </source>
</evidence>
<proteinExistence type="predicted"/>
<gene>
    <name evidence="1" type="ORF">ASIM_LOCUS8002</name>
</gene>
<organism evidence="3">
    <name type="scientific">Anisakis simplex</name>
    <name type="common">Herring worm</name>
    <dbReference type="NCBI Taxonomy" id="6269"/>
    <lineage>
        <taxon>Eukaryota</taxon>
        <taxon>Metazoa</taxon>
        <taxon>Ecdysozoa</taxon>
        <taxon>Nematoda</taxon>
        <taxon>Chromadorea</taxon>
        <taxon>Rhabditida</taxon>
        <taxon>Spirurina</taxon>
        <taxon>Ascaridomorpha</taxon>
        <taxon>Ascaridoidea</taxon>
        <taxon>Anisakidae</taxon>
        <taxon>Anisakis</taxon>
        <taxon>Anisakis simplex complex</taxon>
    </lineage>
</organism>
<name>A0A0M3JKR8_ANISI</name>
<dbReference type="AlphaFoldDB" id="A0A0M3JKR8"/>
<keyword evidence="2" id="KW-1185">Reference proteome</keyword>
<dbReference type="EMBL" id="UYRR01020630">
    <property type="protein sequence ID" value="VDK30543.1"/>
    <property type="molecule type" value="Genomic_DNA"/>
</dbReference>
<dbReference type="Proteomes" id="UP000267096">
    <property type="component" value="Unassembled WGS sequence"/>
</dbReference>
<dbReference type="WBParaSite" id="ASIM_0000824401-mRNA-1">
    <property type="protein sequence ID" value="ASIM_0000824401-mRNA-1"/>
    <property type="gene ID" value="ASIM_0000824401"/>
</dbReference>
<protein>
    <submittedName>
        <fullName evidence="3">Cell division protein ZapB</fullName>
    </submittedName>
</protein>
<accession>A0A0M3JKR8</accession>